<gene>
    <name evidence="4" type="ORF">ACFOJE_11960</name>
</gene>
<dbReference type="PANTHER" id="PTHR43673:SF10">
    <property type="entry name" value="NADH DEHYDROGENASE_NAD(P)H NITROREDUCTASE XCC3605-RELATED"/>
    <property type="match status" value="1"/>
</dbReference>
<dbReference type="InterPro" id="IPR029479">
    <property type="entry name" value="Nitroreductase"/>
</dbReference>
<keyword evidence="2" id="KW-0560">Oxidoreductase</keyword>
<dbReference type="InterPro" id="IPR000415">
    <property type="entry name" value="Nitroreductase-like"/>
</dbReference>
<dbReference type="RefSeq" id="WP_377814581.1">
    <property type="nucleotide sequence ID" value="NZ_JBHRSJ010000022.1"/>
</dbReference>
<dbReference type="CDD" id="cd02138">
    <property type="entry name" value="TdsD-like"/>
    <property type="match status" value="1"/>
</dbReference>
<evidence type="ECO:0000256" key="2">
    <source>
        <dbReference type="ARBA" id="ARBA00023002"/>
    </source>
</evidence>
<dbReference type="Pfam" id="PF00881">
    <property type="entry name" value="Nitroreductase"/>
    <property type="match status" value="1"/>
</dbReference>
<evidence type="ECO:0000256" key="1">
    <source>
        <dbReference type="ARBA" id="ARBA00007118"/>
    </source>
</evidence>
<proteinExistence type="inferred from homology"/>
<dbReference type="PANTHER" id="PTHR43673">
    <property type="entry name" value="NAD(P)H NITROREDUCTASE YDGI-RELATED"/>
    <property type="match status" value="1"/>
</dbReference>
<keyword evidence="5" id="KW-1185">Reference proteome</keyword>
<dbReference type="SUPFAM" id="SSF55469">
    <property type="entry name" value="FMN-dependent nitroreductase-like"/>
    <property type="match status" value="1"/>
</dbReference>
<organism evidence="4 5">
    <name type="scientific">Azotobacter bryophylli</name>
    <dbReference type="NCBI Taxonomy" id="1986537"/>
    <lineage>
        <taxon>Bacteria</taxon>
        <taxon>Pseudomonadati</taxon>
        <taxon>Pseudomonadota</taxon>
        <taxon>Gammaproteobacteria</taxon>
        <taxon>Pseudomonadales</taxon>
        <taxon>Pseudomonadaceae</taxon>
        <taxon>Azotobacter</taxon>
    </lineage>
</organism>
<name>A0ABV7AVP5_9GAMM</name>
<dbReference type="EMBL" id="JBHRSJ010000022">
    <property type="protein sequence ID" value="MFC2972925.1"/>
    <property type="molecule type" value="Genomic_DNA"/>
</dbReference>
<reference evidence="5" key="1">
    <citation type="journal article" date="2019" name="Int. J. Syst. Evol. Microbiol.">
        <title>The Global Catalogue of Microorganisms (GCM) 10K type strain sequencing project: providing services to taxonomists for standard genome sequencing and annotation.</title>
        <authorList>
            <consortium name="The Broad Institute Genomics Platform"/>
            <consortium name="The Broad Institute Genome Sequencing Center for Infectious Disease"/>
            <person name="Wu L."/>
            <person name="Ma J."/>
        </authorList>
    </citation>
    <scope>NUCLEOTIDE SEQUENCE [LARGE SCALE GENOMIC DNA]</scope>
    <source>
        <strain evidence="5">KCTC 62195</strain>
    </source>
</reference>
<evidence type="ECO:0000313" key="5">
    <source>
        <dbReference type="Proteomes" id="UP001595457"/>
    </source>
</evidence>
<comment type="similarity">
    <text evidence="1">Belongs to the nitroreductase family.</text>
</comment>
<accession>A0ABV7AVP5</accession>
<sequence>MSANPRVPTYPIAEQFIERWSPRAFTGESIAESTLLGFIEAARWAPSAYNSQPWRFLYALRDGADWPRYLELLNEFNRGWAQHASALLVIASKTTFAAPGKTEEQPAPTHGFDTGAAWGFFALQAHLAGWRTHAMAGFDHERTRETLKIPADHAIHAMVAVGRLGDKASLPESLQARETPSPRQELQAIALAGDFRA</sequence>
<comment type="caution">
    <text evidence="4">The sequence shown here is derived from an EMBL/GenBank/DDBJ whole genome shotgun (WGS) entry which is preliminary data.</text>
</comment>
<dbReference type="Proteomes" id="UP001595457">
    <property type="component" value="Unassembled WGS sequence"/>
</dbReference>
<protein>
    <submittedName>
        <fullName evidence="4">Nitroreductase family protein</fullName>
    </submittedName>
</protein>
<evidence type="ECO:0000313" key="4">
    <source>
        <dbReference type="EMBL" id="MFC2972925.1"/>
    </source>
</evidence>
<evidence type="ECO:0000259" key="3">
    <source>
        <dbReference type="Pfam" id="PF00881"/>
    </source>
</evidence>
<dbReference type="Gene3D" id="3.40.109.10">
    <property type="entry name" value="NADH Oxidase"/>
    <property type="match status" value="1"/>
</dbReference>
<feature type="domain" description="Nitroreductase" evidence="3">
    <location>
        <begin position="18"/>
        <end position="163"/>
    </location>
</feature>